<evidence type="ECO:0000313" key="1">
    <source>
        <dbReference type="EMBL" id="GBC98347.1"/>
    </source>
</evidence>
<dbReference type="EMBL" id="BEHT01000009">
    <property type="protein sequence ID" value="GBC98347.1"/>
    <property type="molecule type" value="Genomic_DNA"/>
</dbReference>
<protein>
    <recommendedName>
        <fullName evidence="3">Quinate 5-dehydrogenase</fullName>
    </recommendedName>
</protein>
<dbReference type="AlphaFoldDB" id="A0A2H5XB61"/>
<reference evidence="2" key="1">
    <citation type="submission" date="2017-09" db="EMBL/GenBank/DDBJ databases">
        <title>Metaegenomics of thermophilic ammonia-oxidizing enrichment culture.</title>
        <authorList>
            <person name="Kato S."/>
            <person name="Suzuki K."/>
        </authorList>
    </citation>
    <scope>NUCLEOTIDE SEQUENCE [LARGE SCALE GENOMIC DNA]</scope>
</reference>
<proteinExistence type="predicted"/>
<evidence type="ECO:0008006" key="3">
    <source>
        <dbReference type="Google" id="ProtNLM"/>
    </source>
</evidence>
<sequence>MKRVVSVSLGSSKRDKRVEAVFFGERFLIERIGTDGDLHKFARWLRQLDGRVDAICFGGMDIWLRCGGRRYALRQAWQLAQTVQKTPVVDGSGVKDTVEREAVHWLQRNGVVDFRRRKVLLVSAVDRFGMADELWGLGADLRVGDLAFGLGIPILLRSRRVYETLGRLLLPIVTQLPIRWLYPTGKNQERITPKFESAYRWAEVVAGDFLLIRKHLPVSRPSAPLLNKVVLTNTTTPDDVALLRQLGVALLITTTPELDGRTFGTNVLEGVIVAHLGKHPDALTRDDYLQALRAMGWQPTVRKLQP</sequence>
<dbReference type="Proteomes" id="UP000236173">
    <property type="component" value="Unassembled WGS sequence"/>
</dbReference>
<evidence type="ECO:0000313" key="2">
    <source>
        <dbReference type="Proteomes" id="UP000236173"/>
    </source>
</evidence>
<gene>
    <name evidence="1" type="ORF">HRbin17_00849</name>
</gene>
<name>A0A2H5XB61_9BACT</name>
<accession>A0A2H5XB61</accession>
<comment type="caution">
    <text evidence="1">The sequence shown here is derived from an EMBL/GenBank/DDBJ whole genome shotgun (WGS) entry which is preliminary data.</text>
</comment>
<organism evidence="1 2">
    <name type="scientific">Candidatus Fervidibacter japonicus</name>
    <dbReference type="NCBI Taxonomy" id="2035412"/>
    <lineage>
        <taxon>Bacteria</taxon>
        <taxon>Candidatus Fervidibacterota</taxon>
        <taxon>Candidatus Fervidibacter</taxon>
    </lineage>
</organism>